<evidence type="ECO:0000313" key="4">
    <source>
        <dbReference type="Proteomes" id="UP000034108"/>
    </source>
</evidence>
<name>A0A0G0VJ42_9BACT</name>
<dbReference type="InterPro" id="IPR029044">
    <property type="entry name" value="Nucleotide-diphossugar_trans"/>
</dbReference>
<accession>A0A0G0VJ42</accession>
<keyword evidence="1" id="KW-1133">Transmembrane helix</keyword>
<dbReference type="SUPFAM" id="SSF53448">
    <property type="entry name" value="Nucleotide-diphospho-sugar transferases"/>
    <property type="match status" value="1"/>
</dbReference>
<feature type="transmembrane region" description="Helical" evidence="1">
    <location>
        <begin position="12"/>
        <end position="31"/>
    </location>
</feature>
<dbReference type="Pfam" id="PF13632">
    <property type="entry name" value="Glyco_trans_2_3"/>
    <property type="match status" value="1"/>
</dbReference>
<proteinExistence type="predicted"/>
<evidence type="ECO:0000313" key="3">
    <source>
        <dbReference type="EMBL" id="KKR99591.1"/>
    </source>
</evidence>
<gene>
    <name evidence="3" type="ORF">UU49_C0005G0049</name>
</gene>
<keyword evidence="1" id="KW-0472">Membrane</keyword>
<dbReference type="AlphaFoldDB" id="A0A0G0VJ42"/>
<dbReference type="Gene3D" id="3.90.550.10">
    <property type="entry name" value="Spore Coat Polysaccharide Biosynthesis Protein SpsA, Chain A"/>
    <property type="match status" value="1"/>
</dbReference>
<reference evidence="3 4" key="1">
    <citation type="journal article" date="2015" name="Nature">
        <title>rRNA introns, odd ribosomes, and small enigmatic genomes across a large radiation of phyla.</title>
        <authorList>
            <person name="Brown C.T."/>
            <person name="Hug L.A."/>
            <person name="Thomas B.C."/>
            <person name="Sharon I."/>
            <person name="Castelle C.J."/>
            <person name="Singh A."/>
            <person name="Wilkins M.J."/>
            <person name="Williams K.H."/>
            <person name="Banfield J.F."/>
        </authorList>
    </citation>
    <scope>NUCLEOTIDE SEQUENCE [LARGE SCALE GENOMIC DNA]</scope>
</reference>
<feature type="transmembrane region" description="Helical" evidence="1">
    <location>
        <begin position="377"/>
        <end position="397"/>
    </location>
</feature>
<dbReference type="PANTHER" id="PTHR36851:SF1">
    <property type="entry name" value="GLYCO_TRANS_2-LIKE DOMAIN-CONTAINING PROTEIN"/>
    <property type="match status" value="1"/>
</dbReference>
<protein>
    <recommendedName>
        <fullName evidence="2">Glycosyltransferase 2-like domain-containing protein</fullName>
    </recommendedName>
</protein>
<dbReference type="PANTHER" id="PTHR36851">
    <property type="entry name" value="UNNAMED PRODUCT"/>
    <property type="match status" value="1"/>
</dbReference>
<dbReference type="STRING" id="1619048.UU49_C0005G0049"/>
<dbReference type="InterPro" id="IPR001173">
    <property type="entry name" value="Glyco_trans_2-like"/>
</dbReference>
<feature type="transmembrane region" description="Helical" evidence="1">
    <location>
        <begin position="417"/>
        <end position="438"/>
    </location>
</feature>
<feature type="domain" description="Glycosyltransferase 2-like" evidence="2">
    <location>
        <begin position="200"/>
        <end position="373"/>
    </location>
</feature>
<feature type="transmembrane region" description="Helical" evidence="1">
    <location>
        <begin position="450"/>
        <end position="471"/>
    </location>
</feature>
<evidence type="ECO:0000259" key="2">
    <source>
        <dbReference type="Pfam" id="PF13632"/>
    </source>
</evidence>
<evidence type="ECO:0000256" key="1">
    <source>
        <dbReference type="SAM" id="Phobius"/>
    </source>
</evidence>
<sequence length="493" mass="58082">MSDYLKYRFLEIIPGFMVWTTLIMSVVLSFVKPVWLMYFVIVFDLYWLFRVSYFIFYLFISGFRLNRTKKIDWLAKLEKEVPTWKDKYHLIFLPTANEPFNVIEGTFKALNEAKYPLDKFIVVLCGEERGGKERFLNIAEKIKNQFGDKFKKFIVTVHPDGMVGEIKGKGSNLNYAGHLVQKMIDTEKIPYDDIVVSSFDIDTRVHPQYFAYLTYLYCTEPKPMHASYQPVALYNNNIWQSNPLLRVTAFGTTFWIMTELERPDRLFTFSSHSMSFRALTDVGFWQKNIVTEDSRIFLQCFLRYSGDYRVVPIYLPVSMNTAEGEHFWDSVKNVYKQQRRWAWGVEHFPFMVWHFMRHKHIPWAKKIKYLWNLGEGMYSWASAPILIFILGRLPLYLAPEAVRSSAFYQNTPFTLEFLMNLAMAGILFSAIFNVLLLPKPPKSKPWNYPIMILQWIFLPVTLIIFGSIPAIDAQTRLMLGRYLGFYVSKKKTD</sequence>
<feature type="transmembrane region" description="Helical" evidence="1">
    <location>
        <begin position="37"/>
        <end position="60"/>
    </location>
</feature>
<comment type="caution">
    <text evidence="3">The sequence shown here is derived from an EMBL/GenBank/DDBJ whole genome shotgun (WGS) entry which is preliminary data.</text>
</comment>
<organism evidence="3 4">
    <name type="scientific">Candidatus Magasanikbacteria bacterium GW2011_GWC2_41_17</name>
    <dbReference type="NCBI Taxonomy" id="1619048"/>
    <lineage>
        <taxon>Bacteria</taxon>
        <taxon>Candidatus Magasanikiibacteriota</taxon>
    </lineage>
</organism>
<keyword evidence="1" id="KW-0812">Transmembrane</keyword>
<dbReference type="Proteomes" id="UP000034108">
    <property type="component" value="Unassembled WGS sequence"/>
</dbReference>
<dbReference type="EMBL" id="LCAV01000005">
    <property type="protein sequence ID" value="KKR99591.1"/>
    <property type="molecule type" value="Genomic_DNA"/>
</dbReference>